<sequence length="596" mass="64174">MPLPHPMPARHRPLRHRGAPAPRGTAGPARGLPSRVALPSKHHSPRTAQGATVMVSRDPIGRRTLLTYGGAGLLLAACGPQPAARPVVRATGRPRRGGSLVFATQGEAGGLDPAATLFDRSGHVYARAVFDRLAALDAQGRVRPYAARSITPNREATRWTIELRPGMTFHDGEPFDAAAVKANFDAQRGHDFLGLLLGPIEATRVTAKDTLVVEMKEPWAAFDSYLTGYPGAQLGYVASPKTLGKGGDPRHPVGSGPFVFKEWQAGDHLTLTRNERYWRRGLPYLDQVAFRPIPDPLARENAIRAGDIDALHSQDAQTIAAFRGEPGFTLADDLNTTFGQKDITLVALNVSRPPVDDLRVRQALACATDAAKYSKVIDKGLAPVMDGLFQRGSPYHARSPYPPHDVERAKRLIAEYERERGPLPPIKVTIQTTPRDITAFSLIQGMWRQAGIESAPVQVSKDNFGEVLLGGGYEAIIGAFFGAGDPDQNALYFSSASAAPNGEPALNFTRNRDKAIDAALAEGRRATGASARQAAYRALNERLNTALPFVWLDATPYSLVTRPDVGGLLEPALPDGGRELGLLRGVVNVTSAWRAA</sequence>
<proteinExistence type="inferred from homology"/>
<evidence type="ECO:0000313" key="6">
    <source>
        <dbReference type="EMBL" id="PZG46679.1"/>
    </source>
</evidence>
<dbReference type="PANTHER" id="PTHR30290">
    <property type="entry name" value="PERIPLASMIC BINDING COMPONENT OF ABC TRANSPORTER"/>
    <property type="match status" value="1"/>
</dbReference>
<comment type="similarity">
    <text evidence="1">Belongs to the bacterial solute-binding protein 5 family.</text>
</comment>
<dbReference type="GO" id="GO:0043190">
    <property type="term" value="C:ATP-binding cassette (ABC) transporter complex"/>
    <property type="evidence" value="ECO:0007669"/>
    <property type="project" value="InterPro"/>
</dbReference>
<protein>
    <recommendedName>
        <fullName evidence="5">Solute-binding protein family 5 domain-containing protein</fullName>
    </recommendedName>
</protein>
<dbReference type="InterPro" id="IPR030678">
    <property type="entry name" value="Peptide/Ni-bd"/>
</dbReference>
<reference evidence="6 7" key="1">
    <citation type="submission" date="2018-01" db="EMBL/GenBank/DDBJ databases">
        <title>Draft genome sequence of Sphaerisporangium sp. 7K107.</title>
        <authorList>
            <person name="Sahin N."/>
            <person name="Saygin H."/>
            <person name="Ay H."/>
        </authorList>
    </citation>
    <scope>NUCLEOTIDE SEQUENCE [LARGE SCALE GENOMIC DNA]</scope>
    <source>
        <strain evidence="6 7">7K107</strain>
    </source>
</reference>
<evidence type="ECO:0000256" key="3">
    <source>
        <dbReference type="ARBA" id="ARBA00022729"/>
    </source>
</evidence>
<dbReference type="AlphaFoldDB" id="A0A2W2GVW9"/>
<feature type="compositionally biased region" description="Basic residues" evidence="4">
    <location>
        <begin position="8"/>
        <end position="18"/>
    </location>
</feature>
<evidence type="ECO:0000256" key="1">
    <source>
        <dbReference type="ARBA" id="ARBA00005695"/>
    </source>
</evidence>
<dbReference type="EMBL" id="POUA01000093">
    <property type="protein sequence ID" value="PZG46679.1"/>
    <property type="molecule type" value="Genomic_DNA"/>
</dbReference>
<evidence type="ECO:0000256" key="4">
    <source>
        <dbReference type="SAM" id="MobiDB-lite"/>
    </source>
</evidence>
<dbReference type="InterPro" id="IPR039424">
    <property type="entry name" value="SBP_5"/>
</dbReference>
<dbReference type="GO" id="GO:0015833">
    <property type="term" value="P:peptide transport"/>
    <property type="evidence" value="ECO:0007669"/>
    <property type="project" value="TreeGrafter"/>
</dbReference>
<evidence type="ECO:0000256" key="2">
    <source>
        <dbReference type="ARBA" id="ARBA00022448"/>
    </source>
</evidence>
<name>A0A2W2GVW9_9ACTN</name>
<gene>
    <name evidence="6" type="ORF">C1I98_14225</name>
</gene>
<dbReference type="InterPro" id="IPR000914">
    <property type="entry name" value="SBP_5_dom"/>
</dbReference>
<keyword evidence="3" id="KW-0732">Signal</keyword>
<keyword evidence="7" id="KW-1185">Reference proteome</keyword>
<comment type="caution">
    <text evidence="6">The sequence shown here is derived from an EMBL/GenBank/DDBJ whole genome shotgun (WGS) entry which is preliminary data.</text>
</comment>
<organism evidence="6 7">
    <name type="scientific">Spongiactinospora gelatinilytica</name>
    <dbReference type="NCBI Taxonomy" id="2666298"/>
    <lineage>
        <taxon>Bacteria</taxon>
        <taxon>Bacillati</taxon>
        <taxon>Actinomycetota</taxon>
        <taxon>Actinomycetes</taxon>
        <taxon>Streptosporangiales</taxon>
        <taxon>Streptosporangiaceae</taxon>
        <taxon>Spongiactinospora</taxon>
    </lineage>
</organism>
<dbReference type="Proteomes" id="UP000248544">
    <property type="component" value="Unassembled WGS sequence"/>
</dbReference>
<evidence type="ECO:0000259" key="5">
    <source>
        <dbReference type="Pfam" id="PF00496"/>
    </source>
</evidence>
<dbReference type="Gene3D" id="3.40.190.10">
    <property type="entry name" value="Periplasmic binding protein-like II"/>
    <property type="match status" value="1"/>
</dbReference>
<dbReference type="PANTHER" id="PTHR30290:SF9">
    <property type="entry name" value="OLIGOPEPTIDE-BINDING PROTEIN APPA"/>
    <property type="match status" value="1"/>
</dbReference>
<dbReference type="Gene3D" id="3.10.105.10">
    <property type="entry name" value="Dipeptide-binding Protein, Domain 3"/>
    <property type="match status" value="1"/>
</dbReference>
<dbReference type="Pfam" id="PF00496">
    <property type="entry name" value="SBP_bac_5"/>
    <property type="match status" value="1"/>
</dbReference>
<feature type="compositionally biased region" description="Low complexity" evidence="4">
    <location>
        <begin position="19"/>
        <end position="33"/>
    </location>
</feature>
<dbReference type="SUPFAM" id="SSF53850">
    <property type="entry name" value="Periplasmic binding protein-like II"/>
    <property type="match status" value="1"/>
</dbReference>
<evidence type="ECO:0000313" key="7">
    <source>
        <dbReference type="Proteomes" id="UP000248544"/>
    </source>
</evidence>
<dbReference type="GO" id="GO:1904680">
    <property type="term" value="F:peptide transmembrane transporter activity"/>
    <property type="evidence" value="ECO:0007669"/>
    <property type="project" value="TreeGrafter"/>
</dbReference>
<dbReference type="PIRSF" id="PIRSF002741">
    <property type="entry name" value="MppA"/>
    <property type="match status" value="1"/>
</dbReference>
<dbReference type="GO" id="GO:0042597">
    <property type="term" value="C:periplasmic space"/>
    <property type="evidence" value="ECO:0007669"/>
    <property type="project" value="UniProtKB-ARBA"/>
</dbReference>
<keyword evidence="2" id="KW-0813">Transport</keyword>
<feature type="domain" description="Solute-binding protein family 5" evidence="5">
    <location>
        <begin position="142"/>
        <end position="497"/>
    </location>
</feature>
<accession>A0A2W2GVW9</accession>
<feature type="region of interest" description="Disordered" evidence="4">
    <location>
        <begin position="1"/>
        <end position="51"/>
    </location>
</feature>